<gene>
    <name evidence="1" type="ORF">NS226_11620</name>
</gene>
<organism evidence="1 2">
    <name type="scientific">Aureimonas ureilytica</name>
    <dbReference type="NCBI Taxonomy" id="401562"/>
    <lineage>
        <taxon>Bacteria</taxon>
        <taxon>Pseudomonadati</taxon>
        <taxon>Pseudomonadota</taxon>
        <taxon>Alphaproteobacteria</taxon>
        <taxon>Hyphomicrobiales</taxon>
        <taxon>Aurantimonadaceae</taxon>
        <taxon>Aureimonas</taxon>
    </lineage>
</organism>
<dbReference type="PATRIC" id="fig|401562.3.peg.1847"/>
<evidence type="ECO:0000313" key="2">
    <source>
        <dbReference type="Proteomes" id="UP000078272"/>
    </source>
</evidence>
<sequence length="92" mass="10725">MFEPINKGIEPMRTGMLDGARTAEPRHAWTKLGLWLAALARRLAPPDRVMREDEMPDWIKRDIGWRDGPAERPRAELEGWSRSHLSRRSHLD</sequence>
<name>A0A175RA89_9HYPH</name>
<dbReference type="AlphaFoldDB" id="A0A175RA89"/>
<dbReference type="EMBL" id="LDPZ01000022">
    <property type="protein sequence ID" value="KTQ95491.1"/>
    <property type="molecule type" value="Genomic_DNA"/>
</dbReference>
<proteinExistence type="predicted"/>
<comment type="caution">
    <text evidence="1">The sequence shown here is derived from an EMBL/GenBank/DDBJ whole genome shotgun (WGS) entry which is preliminary data.</text>
</comment>
<reference evidence="1 2" key="1">
    <citation type="journal article" date="2016" name="Front. Microbiol.">
        <title>Genomic Resource of Rice Seed Associated Bacteria.</title>
        <authorList>
            <person name="Midha S."/>
            <person name="Bansal K."/>
            <person name="Sharma S."/>
            <person name="Kumar N."/>
            <person name="Patil P.P."/>
            <person name="Chaudhry V."/>
            <person name="Patil P.B."/>
        </authorList>
    </citation>
    <scope>NUCLEOTIDE SEQUENCE [LARGE SCALE GENOMIC DNA]</scope>
    <source>
        <strain evidence="1 2">NS226</strain>
    </source>
</reference>
<evidence type="ECO:0000313" key="1">
    <source>
        <dbReference type="EMBL" id="KTQ95491.1"/>
    </source>
</evidence>
<dbReference type="Proteomes" id="UP000078272">
    <property type="component" value="Unassembled WGS sequence"/>
</dbReference>
<accession>A0A175RA89</accession>
<protein>
    <submittedName>
        <fullName evidence="1">Uncharacterized protein</fullName>
    </submittedName>
</protein>